<reference evidence="1 2" key="1">
    <citation type="submission" date="2021-03" db="EMBL/GenBank/DDBJ databases">
        <title>Sequencing the genomes of 1000 actinobacteria strains.</title>
        <authorList>
            <person name="Klenk H.-P."/>
        </authorList>
    </citation>
    <scope>NUCLEOTIDE SEQUENCE [LARGE SCALE GENOMIC DNA]</scope>
    <source>
        <strain evidence="1 2">DSM 15797</strain>
    </source>
</reference>
<evidence type="ECO:0000313" key="2">
    <source>
        <dbReference type="Proteomes" id="UP001296993"/>
    </source>
</evidence>
<sequence>MTHSERKKLRTTPFSRRPPKAVAFMAVLAILFAGGPATPISQADA</sequence>
<protein>
    <submittedName>
        <fullName evidence="1">Uncharacterized protein</fullName>
    </submittedName>
</protein>
<dbReference type="RefSeq" id="WP_209995372.1">
    <property type="nucleotide sequence ID" value="NZ_BAAAJY010000006.1"/>
</dbReference>
<gene>
    <name evidence="1" type="ORF">JOF47_000206</name>
</gene>
<evidence type="ECO:0000313" key="1">
    <source>
        <dbReference type="EMBL" id="MBP2384695.1"/>
    </source>
</evidence>
<proteinExistence type="predicted"/>
<comment type="caution">
    <text evidence="1">The sequence shown here is derived from an EMBL/GenBank/DDBJ whole genome shotgun (WGS) entry which is preliminary data.</text>
</comment>
<keyword evidence="2" id="KW-1185">Reference proteome</keyword>
<dbReference type="EMBL" id="JAGIOF010000001">
    <property type="protein sequence ID" value="MBP2384695.1"/>
    <property type="molecule type" value="Genomic_DNA"/>
</dbReference>
<name>A0ABS4X894_9MICC</name>
<dbReference type="Proteomes" id="UP001296993">
    <property type="component" value="Unassembled WGS sequence"/>
</dbReference>
<organism evidence="1 2">
    <name type="scientific">Paeniglutamicibacter kerguelensis</name>
    <dbReference type="NCBI Taxonomy" id="254788"/>
    <lineage>
        <taxon>Bacteria</taxon>
        <taxon>Bacillati</taxon>
        <taxon>Actinomycetota</taxon>
        <taxon>Actinomycetes</taxon>
        <taxon>Micrococcales</taxon>
        <taxon>Micrococcaceae</taxon>
        <taxon>Paeniglutamicibacter</taxon>
    </lineage>
</organism>
<accession>A0ABS4X894</accession>